<dbReference type="PANTHER" id="PTHR47272">
    <property type="entry name" value="DDE_TNP_1_7 DOMAIN-CONTAINING PROTEIN"/>
    <property type="match status" value="1"/>
</dbReference>
<dbReference type="GO" id="GO:0003735">
    <property type="term" value="F:structural constituent of ribosome"/>
    <property type="evidence" value="ECO:0007669"/>
    <property type="project" value="InterPro"/>
</dbReference>
<protein>
    <recommendedName>
        <fullName evidence="1">PiggyBac transposable element-derived protein domain-containing protein</fullName>
    </recommendedName>
</protein>
<feature type="domain" description="PiggyBac transposable element-derived protein" evidence="1">
    <location>
        <begin position="23"/>
        <end position="107"/>
    </location>
</feature>
<dbReference type="GO" id="GO:0005840">
    <property type="term" value="C:ribosome"/>
    <property type="evidence" value="ECO:0007669"/>
    <property type="project" value="UniProtKB-KW"/>
</dbReference>
<evidence type="ECO:0000313" key="2">
    <source>
        <dbReference type="EMBL" id="KOF70440.1"/>
    </source>
</evidence>
<proteinExistence type="predicted"/>
<accession>A0A0L8G1G3</accession>
<dbReference type="InterPro" id="IPR012340">
    <property type="entry name" value="NA-bd_OB-fold"/>
</dbReference>
<dbReference type="PANTHER" id="PTHR47272:SF1">
    <property type="entry name" value="PIGGYBAC TRANSPOSABLE ELEMENT-DERIVED PROTEIN 3-LIKE"/>
    <property type="match status" value="1"/>
</dbReference>
<dbReference type="Gene3D" id="2.40.50.1000">
    <property type="match status" value="1"/>
</dbReference>
<sequence>MTIVVRRDYLHFVKKYNRSEKRHKNVTVYMSPCFKVEPLQKVQRWLKECKAKDSVSQPHVFKNYNTYMGGVDKHDWWISKYATTIRAKKWYWPIFIRIVDMAVVDAYIIYNLINTNDEKPATKMDVLLFRLCDCIVLE</sequence>
<dbReference type="AlphaFoldDB" id="A0A0L8G1G3"/>
<dbReference type="STRING" id="37653.A0A0L8G1G3"/>
<dbReference type="EMBL" id="KQ424811">
    <property type="protein sequence ID" value="KOF70440.1"/>
    <property type="molecule type" value="Genomic_DNA"/>
</dbReference>
<dbReference type="Pfam" id="PF13843">
    <property type="entry name" value="DDE_Tnp_1_7"/>
    <property type="match status" value="1"/>
</dbReference>
<name>A0A0L8G1G3_OCTBM</name>
<reference evidence="2" key="1">
    <citation type="submission" date="2015-07" db="EMBL/GenBank/DDBJ databases">
        <title>MeaNS - Measles Nucleotide Surveillance Program.</title>
        <authorList>
            <person name="Tran T."/>
            <person name="Druce J."/>
        </authorList>
    </citation>
    <scope>NUCLEOTIDE SEQUENCE</scope>
    <source>
        <strain evidence="2">UCB-OBI-ISO-001</strain>
        <tissue evidence="2">Gonad</tissue>
    </source>
</reference>
<dbReference type="InterPro" id="IPR029526">
    <property type="entry name" value="PGBD"/>
</dbReference>
<dbReference type="OrthoDB" id="6142374at2759"/>
<dbReference type="SUPFAM" id="SSF50249">
    <property type="entry name" value="Nucleic acid-binding proteins"/>
    <property type="match status" value="1"/>
</dbReference>
<organism evidence="2">
    <name type="scientific">Octopus bimaculoides</name>
    <name type="common">California two-spotted octopus</name>
    <dbReference type="NCBI Taxonomy" id="37653"/>
    <lineage>
        <taxon>Eukaryota</taxon>
        <taxon>Metazoa</taxon>
        <taxon>Spiralia</taxon>
        <taxon>Lophotrochozoa</taxon>
        <taxon>Mollusca</taxon>
        <taxon>Cephalopoda</taxon>
        <taxon>Coleoidea</taxon>
        <taxon>Octopodiformes</taxon>
        <taxon>Octopoda</taxon>
        <taxon>Incirrata</taxon>
        <taxon>Octopodidae</taxon>
        <taxon>Octopus</taxon>
    </lineage>
</organism>
<dbReference type="GO" id="GO:1990904">
    <property type="term" value="C:ribonucleoprotein complex"/>
    <property type="evidence" value="ECO:0007669"/>
    <property type="project" value="UniProtKB-KW"/>
</dbReference>
<dbReference type="GO" id="GO:0006412">
    <property type="term" value="P:translation"/>
    <property type="evidence" value="ECO:0007669"/>
    <property type="project" value="InterPro"/>
</dbReference>
<evidence type="ECO:0000259" key="1">
    <source>
        <dbReference type="Pfam" id="PF13843"/>
    </source>
</evidence>
<gene>
    <name evidence="2" type="ORF">OCBIM_22002867mg</name>
</gene>